<evidence type="ECO:0000313" key="3">
    <source>
        <dbReference type="EMBL" id="KAF7708252.1"/>
    </source>
</evidence>
<feature type="region of interest" description="Disordered" evidence="1">
    <location>
        <begin position="233"/>
        <end position="276"/>
    </location>
</feature>
<reference evidence="3" key="1">
    <citation type="submission" date="2020-08" db="EMBL/GenBank/DDBJ databases">
        <title>Chromosome-level assembly of Southern catfish (Silurus meridionalis) provides insights into visual adaptation to the nocturnal and benthic lifestyles.</title>
        <authorList>
            <person name="Zhang Y."/>
            <person name="Wang D."/>
            <person name="Peng Z."/>
        </authorList>
    </citation>
    <scope>NUCLEOTIDE SEQUENCE</scope>
    <source>
        <strain evidence="3">SWU-2019-XX</strain>
        <tissue evidence="3">Muscle</tissue>
    </source>
</reference>
<keyword evidence="2" id="KW-0732">Signal</keyword>
<protein>
    <recommendedName>
        <fullName evidence="5">INO80 complex subunit E</fullName>
    </recommendedName>
</protein>
<dbReference type="OrthoDB" id="8751470at2759"/>
<dbReference type="PANTHER" id="PTHR21472:SF23">
    <property type="entry name" value="INO80 COMPLEX SUBUNIT E"/>
    <property type="match status" value="1"/>
</dbReference>
<evidence type="ECO:0000256" key="1">
    <source>
        <dbReference type="SAM" id="MobiDB-lite"/>
    </source>
</evidence>
<accession>A0A8T0BLV7</accession>
<evidence type="ECO:0000256" key="2">
    <source>
        <dbReference type="SAM" id="SignalP"/>
    </source>
</evidence>
<evidence type="ECO:0008006" key="5">
    <source>
        <dbReference type="Google" id="ProtNLM"/>
    </source>
</evidence>
<organism evidence="3 4">
    <name type="scientific">Silurus meridionalis</name>
    <name type="common">Southern catfish</name>
    <name type="synonym">Silurus soldatovi meridionalis</name>
    <dbReference type="NCBI Taxonomy" id="175797"/>
    <lineage>
        <taxon>Eukaryota</taxon>
        <taxon>Metazoa</taxon>
        <taxon>Chordata</taxon>
        <taxon>Craniata</taxon>
        <taxon>Vertebrata</taxon>
        <taxon>Euteleostomi</taxon>
        <taxon>Actinopterygii</taxon>
        <taxon>Neopterygii</taxon>
        <taxon>Teleostei</taxon>
        <taxon>Ostariophysi</taxon>
        <taxon>Siluriformes</taxon>
        <taxon>Siluridae</taxon>
        <taxon>Silurus</taxon>
    </lineage>
</organism>
<keyword evidence="4" id="KW-1185">Reference proteome</keyword>
<dbReference type="AlphaFoldDB" id="A0A8T0BLV7"/>
<dbReference type="EMBL" id="JABFDY010000004">
    <property type="protein sequence ID" value="KAF7708252.1"/>
    <property type="molecule type" value="Genomic_DNA"/>
</dbReference>
<feature type="signal peptide" evidence="2">
    <location>
        <begin position="1"/>
        <end position="29"/>
    </location>
</feature>
<name>A0A8T0BLV7_SILME</name>
<evidence type="ECO:0000313" key="4">
    <source>
        <dbReference type="Proteomes" id="UP000606274"/>
    </source>
</evidence>
<feature type="compositionally biased region" description="Acidic residues" evidence="1">
    <location>
        <begin position="267"/>
        <end position="276"/>
    </location>
</feature>
<feature type="chain" id="PRO_5035738702" description="INO80 complex subunit E" evidence="2">
    <location>
        <begin position="30"/>
        <end position="480"/>
    </location>
</feature>
<comment type="caution">
    <text evidence="3">The sequence shown here is derived from an EMBL/GenBank/DDBJ whole genome shotgun (WGS) entry which is preliminary data.</text>
</comment>
<sequence length="480" mass="51076">MACAALRNNVWELAVLILGLLSLAHIVTASECKESFYRNTPPHWVTESGLERRCHNLGAGRTFASLSHPGHQSHIYTALHLGQHNAWGKGTTKELHVQDETSVLGGEDHFVPGLYKKDQHVASSPSPSTFHKLDALTSELVESRITPQCSKARGSVYVQSGMGGLIETKEDVLWSAVCCDVPEGAGSFSMGMVLEGEGEIKLMSVKELEELMDFKELFSGGCGETILENGALEVGEVSHTDETDKSSDENEVSIEEKIEERTLSEPSLEESSEEAESQEESVVLYVLSSTISLLFAPLSPVVSTLTNLPFQICYVLQEDAAVLTSLPGDSLSLVQNMGSGVVSGVENVGSIAYQVGEHGVCSLYTLISTLTGTLMISCQEGIAGTGTLMGDALGLVTGALGEVWEFGSEVVGSMCQGFCGYLGVVGTEIGEQGMTIGKGIGSLVWRGQKGLGHVINMVVGVFGGVFGNMMENIQEAVTKE</sequence>
<gene>
    <name evidence="3" type="ORF">HF521_017309</name>
</gene>
<dbReference type="PANTHER" id="PTHR21472">
    <property type="entry name" value="ENDONUCLEASE DOMAIN-CONTAINING 1 PROTEIN ENDOD1"/>
    <property type="match status" value="1"/>
</dbReference>
<proteinExistence type="predicted"/>
<dbReference type="InterPro" id="IPR039015">
    <property type="entry name" value="ENDOD1"/>
</dbReference>
<dbReference type="Proteomes" id="UP000606274">
    <property type="component" value="Unassembled WGS sequence"/>
</dbReference>
<feature type="compositionally biased region" description="Basic and acidic residues" evidence="1">
    <location>
        <begin position="236"/>
        <end position="263"/>
    </location>
</feature>